<name>A0AAW2B548_CULAL</name>
<feature type="non-terminal residue" evidence="4">
    <location>
        <position position="302"/>
    </location>
</feature>
<dbReference type="Gene3D" id="4.10.60.10">
    <property type="entry name" value="Zinc finger, CCHC-type"/>
    <property type="match status" value="1"/>
</dbReference>
<keyword evidence="1" id="KW-0479">Metal-binding</keyword>
<keyword evidence="1" id="KW-0862">Zinc</keyword>
<evidence type="ECO:0000259" key="3">
    <source>
        <dbReference type="PROSITE" id="PS50158"/>
    </source>
</evidence>
<dbReference type="GO" id="GO:0003676">
    <property type="term" value="F:nucleic acid binding"/>
    <property type="evidence" value="ECO:0007669"/>
    <property type="project" value="InterPro"/>
</dbReference>
<dbReference type="AlphaFoldDB" id="A0AAW2B548"/>
<dbReference type="EMBL" id="JAWDJR010000002">
    <property type="protein sequence ID" value="KAK9979924.1"/>
    <property type="molecule type" value="Genomic_DNA"/>
</dbReference>
<gene>
    <name evidence="4" type="ORF">ABG768_013330</name>
</gene>
<dbReference type="SUPFAM" id="SSF57756">
    <property type="entry name" value="Retrovirus zinc finger-like domains"/>
    <property type="match status" value="1"/>
</dbReference>
<evidence type="ECO:0000256" key="2">
    <source>
        <dbReference type="SAM" id="MobiDB-lite"/>
    </source>
</evidence>
<dbReference type="PROSITE" id="PS50158">
    <property type="entry name" value="ZF_CCHC"/>
    <property type="match status" value="2"/>
</dbReference>
<feature type="compositionally biased region" description="Acidic residues" evidence="2">
    <location>
        <begin position="253"/>
        <end position="266"/>
    </location>
</feature>
<organism evidence="4 5">
    <name type="scientific">Culter alburnus</name>
    <name type="common">Topmouth culter</name>
    <dbReference type="NCBI Taxonomy" id="194366"/>
    <lineage>
        <taxon>Eukaryota</taxon>
        <taxon>Metazoa</taxon>
        <taxon>Chordata</taxon>
        <taxon>Craniata</taxon>
        <taxon>Vertebrata</taxon>
        <taxon>Euteleostomi</taxon>
        <taxon>Actinopterygii</taxon>
        <taxon>Neopterygii</taxon>
        <taxon>Teleostei</taxon>
        <taxon>Ostariophysi</taxon>
        <taxon>Cypriniformes</taxon>
        <taxon>Xenocyprididae</taxon>
        <taxon>Xenocypridinae</taxon>
        <taxon>Culter</taxon>
    </lineage>
</organism>
<evidence type="ECO:0000256" key="1">
    <source>
        <dbReference type="PROSITE-ProRule" id="PRU00047"/>
    </source>
</evidence>
<reference evidence="4 5" key="1">
    <citation type="submission" date="2024-05" db="EMBL/GenBank/DDBJ databases">
        <title>A high-quality chromosomal-level genome assembly of Topmouth culter (Culter alburnus).</title>
        <authorList>
            <person name="Zhao H."/>
        </authorList>
    </citation>
    <scope>NUCLEOTIDE SEQUENCE [LARGE SCALE GENOMIC DNA]</scope>
    <source>
        <strain evidence="4">CATC2023</strain>
        <tissue evidence="4">Muscle</tissue>
    </source>
</reference>
<dbReference type="InterPro" id="IPR001878">
    <property type="entry name" value="Znf_CCHC"/>
</dbReference>
<sequence>MEIGGAMEKSNMREKDGDLNQRRSYEKKLTVLVEIEGEERVTMMELLKKVREECGVVIGCRYKTPREYELTMDEEKGKEKLLDGLRIKNSRVMAKEVDNMEMVVSFLGLPMYIQDEEILRKLSEWGVKAVSRVKRRMWPGTEIADGTRFLKVKFNDEVKSLPYSTKFETLGGTEHFRVIHDRQMKVCRLCIQPGHIVRDCPNFRCFKCDKQGHYARECREPNCKECDMRPGLCVCETPGVMGEENSDGKESDLYEVEEEEESEEVEGATTGEEERRGTCSEEEGRRQRRVTESMNSRDKAVL</sequence>
<feature type="domain" description="CCHC-type" evidence="3">
    <location>
        <begin position="187"/>
        <end position="202"/>
    </location>
</feature>
<dbReference type="InterPro" id="IPR036875">
    <property type="entry name" value="Znf_CCHC_sf"/>
</dbReference>
<feature type="region of interest" description="Disordered" evidence="2">
    <location>
        <begin position="1"/>
        <end position="20"/>
    </location>
</feature>
<keyword evidence="5" id="KW-1185">Reference proteome</keyword>
<proteinExistence type="predicted"/>
<feature type="domain" description="CCHC-type" evidence="3">
    <location>
        <begin position="204"/>
        <end position="220"/>
    </location>
</feature>
<protein>
    <recommendedName>
        <fullName evidence="3">CCHC-type domain-containing protein</fullName>
    </recommendedName>
</protein>
<feature type="compositionally biased region" description="Basic and acidic residues" evidence="2">
    <location>
        <begin position="10"/>
        <end position="20"/>
    </location>
</feature>
<dbReference type="SMART" id="SM00343">
    <property type="entry name" value="ZnF_C2HC"/>
    <property type="match status" value="2"/>
</dbReference>
<dbReference type="GO" id="GO:0008270">
    <property type="term" value="F:zinc ion binding"/>
    <property type="evidence" value="ECO:0007669"/>
    <property type="project" value="UniProtKB-KW"/>
</dbReference>
<accession>A0AAW2B548</accession>
<feature type="compositionally biased region" description="Basic and acidic residues" evidence="2">
    <location>
        <begin position="272"/>
        <end position="302"/>
    </location>
</feature>
<comment type="caution">
    <text evidence="4">The sequence shown here is derived from an EMBL/GenBank/DDBJ whole genome shotgun (WGS) entry which is preliminary data.</text>
</comment>
<dbReference type="Proteomes" id="UP001479290">
    <property type="component" value="Unassembled WGS sequence"/>
</dbReference>
<evidence type="ECO:0000313" key="4">
    <source>
        <dbReference type="EMBL" id="KAK9979924.1"/>
    </source>
</evidence>
<feature type="region of interest" description="Disordered" evidence="2">
    <location>
        <begin position="242"/>
        <end position="302"/>
    </location>
</feature>
<keyword evidence="1" id="KW-0863">Zinc-finger</keyword>
<evidence type="ECO:0000313" key="5">
    <source>
        <dbReference type="Proteomes" id="UP001479290"/>
    </source>
</evidence>
<dbReference type="Pfam" id="PF00098">
    <property type="entry name" value="zf-CCHC"/>
    <property type="match status" value="2"/>
</dbReference>